<dbReference type="Proteomes" id="UP000325577">
    <property type="component" value="Linkage Group LG6"/>
</dbReference>
<feature type="compositionally biased region" description="Low complexity" evidence="1">
    <location>
        <begin position="34"/>
        <end position="59"/>
    </location>
</feature>
<accession>A0A5J4ZNE2</accession>
<feature type="region of interest" description="Disordered" evidence="1">
    <location>
        <begin position="1"/>
        <end position="82"/>
    </location>
</feature>
<evidence type="ECO:0000313" key="3">
    <source>
        <dbReference type="Proteomes" id="UP000325577"/>
    </source>
</evidence>
<name>A0A5J4ZNE2_9ASTE</name>
<proteinExistence type="predicted"/>
<dbReference type="EMBL" id="CM018049">
    <property type="protein sequence ID" value="KAA8519344.1"/>
    <property type="molecule type" value="Genomic_DNA"/>
</dbReference>
<reference evidence="2 3" key="1">
    <citation type="submission" date="2019-09" db="EMBL/GenBank/DDBJ databases">
        <title>A chromosome-level genome assembly of the Chinese tupelo Nyssa sinensis.</title>
        <authorList>
            <person name="Yang X."/>
            <person name="Kang M."/>
            <person name="Yang Y."/>
            <person name="Xiong H."/>
            <person name="Wang M."/>
            <person name="Zhang Z."/>
            <person name="Wang Z."/>
            <person name="Wu H."/>
            <person name="Ma T."/>
            <person name="Liu J."/>
            <person name="Xi Z."/>
        </authorList>
    </citation>
    <scope>NUCLEOTIDE SEQUENCE [LARGE SCALE GENOMIC DNA]</scope>
    <source>
        <strain evidence="2">J267</strain>
        <tissue evidence="2">Leaf</tissue>
    </source>
</reference>
<gene>
    <name evidence="2" type="ORF">F0562_013600</name>
</gene>
<keyword evidence="3" id="KW-1185">Reference proteome</keyword>
<sequence length="143" mass="15550">MQHQTESTRHASLPMSSPSPEPHQPLLPFAPTQSGPSTPSPDSLPSSSDSLNISTPSDSAAAEVIPQLRAHPIRTRAQNNIVQAKIPTDGMVRANGEKCPRKRVPDRAICGYFGLNNVVLSSGPHWVSTKLRDYFGSSTVRWR</sequence>
<organism evidence="2 3">
    <name type="scientific">Nyssa sinensis</name>
    <dbReference type="NCBI Taxonomy" id="561372"/>
    <lineage>
        <taxon>Eukaryota</taxon>
        <taxon>Viridiplantae</taxon>
        <taxon>Streptophyta</taxon>
        <taxon>Embryophyta</taxon>
        <taxon>Tracheophyta</taxon>
        <taxon>Spermatophyta</taxon>
        <taxon>Magnoliopsida</taxon>
        <taxon>eudicotyledons</taxon>
        <taxon>Gunneridae</taxon>
        <taxon>Pentapetalae</taxon>
        <taxon>asterids</taxon>
        <taxon>Cornales</taxon>
        <taxon>Nyssaceae</taxon>
        <taxon>Nyssa</taxon>
    </lineage>
</organism>
<protein>
    <submittedName>
        <fullName evidence="2">Uncharacterized protein</fullName>
    </submittedName>
</protein>
<dbReference type="AlphaFoldDB" id="A0A5J4ZNE2"/>
<evidence type="ECO:0000313" key="2">
    <source>
        <dbReference type="EMBL" id="KAA8519344.1"/>
    </source>
</evidence>
<evidence type="ECO:0000256" key="1">
    <source>
        <dbReference type="SAM" id="MobiDB-lite"/>
    </source>
</evidence>